<evidence type="ECO:0000313" key="3">
    <source>
        <dbReference type="Proteomes" id="UP000074108"/>
    </source>
</evidence>
<feature type="transmembrane region" description="Helical" evidence="1">
    <location>
        <begin position="105"/>
        <end position="126"/>
    </location>
</feature>
<dbReference type="GO" id="GO:0016020">
    <property type="term" value="C:membrane"/>
    <property type="evidence" value="ECO:0007669"/>
    <property type="project" value="InterPro"/>
</dbReference>
<keyword evidence="1" id="KW-1133">Transmembrane helix</keyword>
<dbReference type="EMBL" id="LDYG01000019">
    <property type="protein sequence ID" value="KUP07954.1"/>
    <property type="molecule type" value="Genomic_DNA"/>
</dbReference>
<reference evidence="2 3" key="1">
    <citation type="journal article" date="2016" name="Front. Microbiol.">
        <title>Microevolution Analysis of Bacillus coahuilensis Unveils Differences in Phosphorus Acquisition Strategies and Their Regulation.</title>
        <authorList>
            <person name="Gomez-Lunar Z."/>
            <person name="Hernandez-Gonzalez I."/>
            <person name="Rodriguez-Torres M.D."/>
            <person name="Souza V."/>
            <person name="Olmedo-Alvarez G."/>
        </authorList>
    </citation>
    <scope>NUCLEOTIDE SEQUENCE [LARGE SCALE GENOMIC DNA]</scope>
    <source>
        <strain evidence="3">p1.1.43</strain>
    </source>
</reference>
<keyword evidence="1" id="KW-0472">Membrane</keyword>
<feature type="transmembrane region" description="Helical" evidence="1">
    <location>
        <begin position="350"/>
        <end position="373"/>
    </location>
</feature>
<feature type="transmembrane region" description="Helical" evidence="1">
    <location>
        <begin position="59"/>
        <end position="80"/>
    </location>
</feature>
<feature type="transmembrane region" description="Helical" evidence="1">
    <location>
        <begin position="379"/>
        <end position="400"/>
    </location>
</feature>
<evidence type="ECO:0008006" key="4">
    <source>
        <dbReference type="Google" id="ProtNLM"/>
    </source>
</evidence>
<protein>
    <recommendedName>
        <fullName evidence="4">ABC transporter permease</fullName>
    </recommendedName>
</protein>
<accession>A0A147KB13</accession>
<evidence type="ECO:0000256" key="1">
    <source>
        <dbReference type="SAM" id="Phobius"/>
    </source>
</evidence>
<evidence type="ECO:0000313" key="2">
    <source>
        <dbReference type="EMBL" id="KUP07954.1"/>
    </source>
</evidence>
<comment type="caution">
    <text evidence="2">The sequence shown here is derived from an EMBL/GenBank/DDBJ whole genome shotgun (WGS) entry which is preliminary data.</text>
</comment>
<proteinExistence type="predicted"/>
<dbReference type="STRING" id="1150625.Q75_04135"/>
<name>A0A147KB13_9BACI</name>
<dbReference type="PATRIC" id="fig|1150625.3.peg.864"/>
<dbReference type="AlphaFoldDB" id="A0A147KB13"/>
<gene>
    <name evidence="2" type="ORF">Q75_04135</name>
</gene>
<feature type="transmembrane region" description="Helical" evidence="1">
    <location>
        <begin position="30"/>
        <end position="47"/>
    </location>
</feature>
<organism evidence="2 3">
    <name type="scientific">Bacillus coahuilensis p1.1.43</name>
    <dbReference type="NCBI Taxonomy" id="1150625"/>
    <lineage>
        <taxon>Bacteria</taxon>
        <taxon>Bacillati</taxon>
        <taxon>Bacillota</taxon>
        <taxon>Bacilli</taxon>
        <taxon>Bacillales</taxon>
        <taxon>Bacillaceae</taxon>
        <taxon>Bacillus</taxon>
    </lineage>
</organism>
<dbReference type="PIRSF" id="PIRSF037259">
    <property type="entry name" value="EcsB_ABC"/>
    <property type="match status" value="1"/>
</dbReference>
<feature type="transmembrane region" description="Helical" evidence="1">
    <location>
        <begin position="308"/>
        <end position="329"/>
    </location>
</feature>
<sequence length="407" mass="48262">MMNNQTLWEKRFQAYFIEIQKYLRYMFNDHLLFVMIFAVGGGAYTYSEWIKTIPESYPGILVLAVVLSFFSTWTPFYTLLKEADKVYLLPMESRLNDYFKKSMRLSFLFPTIIQLMALLVFMPIYVRVTGEGFSAFLYLGVILMVLRLWNMFIKWSILKTQESSPEFFDTLIRYILNALTIYVMFQPSLTLIHVLILLVILGSYGITMVTSSKSKLLKWERLIAIEEQRMLRFYRVANLFTDVPHLKGQVKRRNWLSFCYQFVPYNREQSYSYLFSRSLIRSDEYFGLCVRLTLIGACLIVWNDIPVLQFFFSVLFLYLTGFQLIPLVEKNKWMIWNLIYPFPKQKMIPSFVRLVQFILFFQSIVFFFLLIILGDYSTGLLMGALNIIFSILFAQVYAPLRLKKIMK</sequence>
<keyword evidence="1" id="KW-0812">Transmembrane</keyword>
<keyword evidence="3" id="KW-1185">Reference proteome</keyword>
<dbReference type="Pfam" id="PF05975">
    <property type="entry name" value="EcsB"/>
    <property type="match status" value="1"/>
</dbReference>
<dbReference type="InterPro" id="IPR010288">
    <property type="entry name" value="EcsB_ABC"/>
</dbReference>
<feature type="transmembrane region" description="Helical" evidence="1">
    <location>
        <begin position="132"/>
        <end position="155"/>
    </location>
</feature>
<dbReference type="Proteomes" id="UP000074108">
    <property type="component" value="Unassembled WGS sequence"/>
</dbReference>